<evidence type="ECO:0000313" key="3">
    <source>
        <dbReference type="Proteomes" id="UP000838756"/>
    </source>
</evidence>
<organism evidence="2 3">
    <name type="scientific">Pararge aegeria aegeria</name>
    <dbReference type="NCBI Taxonomy" id="348720"/>
    <lineage>
        <taxon>Eukaryota</taxon>
        <taxon>Metazoa</taxon>
        <taxon>Ecdysozoa</taxon>
        <taxon>Arthropoda</taxon>
        <taxon>Hexapoda</taxon>
        <taxon>Insecta</taxon>
        <taxon>Pterygota</taxon>
        <taxon>Neoptera</taxon>
        <taxon>Endopterygota</taxon>
        <taxon>Lepidoptera</taxon>
        <taxon>Glossata</taxon>
        <taxon>Ditrysia</taxon>
        <taxon>Papilionoidea</taxon>
        <taxon>Nymphalidae</taxon>
        <taxon>Satyrinae</taxon>
        <taxon>Satyrini</taxon>
        <taxon>Parargina</taxon>
        <taxon>Pararge</taxon>
    </lineage>
</organism>
<proteinExistence type="predicted"/>
<feature type="region of interest" description="Disordered" evidence="1">
    <location>
        <begin position="1"/>
        <end position="22"/>
    </location>
</feature>
<protein>
    <submittedName>
        <fullName evidence="2">Jg2109 protein</fullName>
    </submittedName>
</protein>
<feature type="non-terminal residue" evidence="2">
    <location>
        <position position="48"/>
    </location>
</feature>
<dbReference type="Proteomes" id="UP000838756">
    <property type="component" value="Unassembled WGS sequence"/>
</dbReference>
<gene>
    <name evidence="2" type="primary">jg2109</name>
    <name evidence="2" type="ORF">PAEG_LOCUS5086</name>
</gene>
<sequence length="48" mass="5644">MEGTLERRRGQGQLRGRRSDGVEKDMKVLGVRSWKKAASDRLKWRNML</sequence>
<accession>A0A8S4QPC3</accession>
<dbReference type="AlphaFoldDB" id="A0A8S4QPC3"/>
<reference evidence="2" key="1">
    <citation type="submission" date="2022-03" db="EMBL/GenBank/DDBJ databases">
        <authorList>
            <person name="Lindestad O."/>
        </authorList>
    </citation>
    <scope>NUCLEOTIDE SEQUENCE</scope>
</reference>
<evidence type="ECO:0000313" key="2">
    <source>
        <dbReference type="EMBL" id="CAH2217168.1"/>
    </source>
</evidence>
<dbReference type="EMBL" id="CAKXAJ010017804">
    <property type="protein sequence ID" value="CAH2217168.1"/>
    <property type="molecule type" value="Genomic_DNA"/>
</dbReference>
<comment type="caution">
    <text evidence="2">The sequence shown here is derived from an EMBL/GenBank/DDBJ whole genome shotgun (WGS) entry which is preliminary data.</text>
</comment>
<evidence type="ECO:0000256" key="1">
    <source>
        <dbReference type="SAM" id="MobiDB-lite"/>
    </source>
</evidence>
<name>A0A8S4QPC3_9NEOP</name>
<keyword evidence="3" id="KW-1185">Reference proteome</keyword>